<dbReference type="FunCoup" id="T1H9L8">
    <property type="interactions" value="63"/>
</dbReference>
<dbReference type="ESTHER" id="rhopr-t1h9l8">
    <property type="family name" value="Neurotactin"/>
</dbReference>
<proteinExistence type="predicted"/>
<name>T1H9L8_RHOPR</name>
<dbReference type="PROSITE" id="PS00941">
    <property type="entry name" value="CARBOXYLESTERASE_B_2"/>
    <property type="match status" value="1"/>
</dbReference>
<dbReference type="HOGENOM" id="CLU_006586_6_0_1"/>
<dbReference type="VEuPathDB" id="VectorBase:RPRC000721"/>
<dbReference type="EMBL" id="ACPB03014605">
    <property type="status" value="NOT_ANNOTATED_CDS"/>
    <property type="molecule type" value="Genomic_DNA"/>
</dbReference>
<dbReference type="EMBL" id="ACPB03014607">
    <property type="status" value="NOT_ANNOTATED_CDS"/>
    <property type="molecule type" value="Genomic_DNA"/>
</dbReference>
<keyword evidence="3" id="KW-1133">Transmembrane helix</keyword>
<evidence type="ECO:0000256" key="1">
    <source>
        <dbReference type="ARBA" id="ARBA00023180"/>
    </source>
</evidence>
<keyword evidence="3" id="KW-0812">Transmembrane</keyword>
<reference evidence="5" key="1">
    <citation type="submission" date="2015-05" db="UniProtKB">
        <authorList>
            <consortium name="EnsemblMetazoa"/>
        </authorList>
    </citation>
    <scope>IDENTIFICATION</scope>
</reference>
<evidence type="ECO:0000259" key="4">
    <source>
        <dbReference type="Pfam" id="PF00135"/>
    </source>
</evidence>
<evidence type="ECO:0000256" key="3">
    <source>
        <dbReference type="SAM" id="Phobius"/>
    </source>
</evidence>
<evidence type="ECO:0000256" key="2">
    <source>
        <dbReference type="SAM" id="MobiDB-lite"/>
    </source>
</evidence>
<keyword evidence="6" id="KW-1185">Reference proteome</keyword>
<dbReference type="Pfam" id="PF00135">
    <property type="entry name" value="COesterase"/>
    <property type="match status" value="1"/>
</dbReference>
<dbReference type="STRING" id="13249.T1H9L8"/>
<organism evidence="5 6">
    <name type="scientific">Rhodnius prolixus</name>
    <name type="common">Triatomid bug</name>
    <dbReference type="NCBI Taxonomy" id="13249"/>
    <lineage>
        <taxon>Eukaryota</taxon>
        <taxon>Metazoa</taxon>
        <taxon>Ecdysozoa</taxon>
        <taxon>Arthropoda</taxon>
        <taxon>Hexapoda</taxon>
        <taxon>Insecta</taxon>
        <taxon>Pterygota</taxon>
        <taxon>Neoptera</taxon>
        <taxon>Paraneoptera</taxon>
        <taxon>Hemiptera</taxon>
        <taxon>Heteroptera</taxon>
        <taxon>Panheteroptera</taxon>
        <taxon>Cimicomorpha</taxon>
        <taxon>Reduviidae</taxon>
        <taxon>Triatominae</taxon>
        <taxon>Rhodnius</taxon>
    </lineage>
</organism>
<feature type="region of interest" description="Disordered" evidence="2">
    <location>
        <begin position="255"/>
        <end position="289"/>
    </location>
</feature>
<dbReference type="eggNOG" id="KOG1516">
    <property type="taxonomic scope" value="Eukaryota"/>
</dbReference>
<protein>
    <submittedName>
        <fullName evidence="5">COesterase domain-containing protein</fullName>
    </submittedName>
</protein>
<dbReference type="Gene3D" id="3.40.50.1820">
    <property type="entry name" value="alpha/beta hydrolase"/>
    <property type="match status" value="1"/>
</dbReference>
<evidence type="ECO:0000313" key="5">
    <source>
        <dbReference type="EnsemblMetazoa" id="RPRC000721-PA"/>
    </source>
</evidence>
<feature type="region of interest" description="Disordered" evidence="2">
    <location>
        <begin position="208"/>
        <end position="234"/>
    </location>
</feature>
<dbReference type="InParanoid" id="T1H9L8"/>
<dbReference type="InterPro" id="IPR029058">
    <property type="entry name" value="AB_hydrolase_fold"/>
</dbReference>
<dbReference type="EnsemblMetazoa" id="RPRC000721-RA">
    <property type="protein sequence ID" value="RPRC000721-PA"/>
    <property type="gene ID" value="RPRC000721"/>
</dbReference>
<feature type="transmembrane region" description="Helical" evidence="3">
    <location>
        <begin position="330"/>
        <end position="353"/>
    </location>
</feature>
<dbReference type="OMA" id="LYQHPSE"/>
<dbReference type="InterPro" id="IPR050309">
    <property type="entry name" value="Type-B_Carboxylest/Lipase"/>
</dbReference>
<sequence>MMGSGPSKLVEFFKMGTLRWYIVCDRGLYFLFVPNIQNSRLYKYADEPYEGKTKTMTSKTLRRAIGFVKMSEFTGEGEKGSDVNLENKSEDKKDIEDEEKEKMIEEKEIRVGEVEKRKKALEEAAALGQVDKRRIPTGGIKIPGFLRSSRSRDKNKEGELEGEEENDLIEPSCTAVRLGDEDKQNKTDLERKLPLIAKLNNINVPFLKRKKQEEGEEPSANGDAGNGEQDEPQRKPKLINAIRLPLASLVPKKHKLAKDGDHGVSSGPQAGLASMETLDDSNGSFKHDDGMENVRLDNVEFDPEKAALEDEVESKWATKEWNRLVKEHKIMIGSVILFLLLLILLLICLASGMQTPPPSAIINGRFITALTSCGLVEGVLEDGAHVFRGIPYALPPTGNLRFAPPKTFTLNDCWNGTLKVHNHTPPCWQMFVNGSLDGDEDCLTLDVYSPQVVVLIGADSLLGGWPGKFYPTAQIAVTNEVVFVHPHFRMGPLGFLAARPLSDSVYPRTSGNYGLADVVQALLWVQLNIVHFGGDPKSVTVLGYRAGATLVTALTAMYKPERLFSRVWISSGSTIFPNISLVESESRTEGYLEAVSCNGNTTVATSCLRELDVEDLLDNIPDGWRGQEVGNLPKGQVKGHQWLVQDGVHIRQHPLDVWSSGNLSIQVVIGATAHSEINYNWKEMRSAWTPDRIKIEVNRSQIGAEGLTEKALGLYGNNLPGLAAMTSDIATICPLIKQHKSITNSKFYLVTQPADSFGLSYAGFDIDAILGTRFNATLVSAAQKYASLIRQMFFKYVHFGEQIPFILTSIGQNATQLNARDLEIKCNLWKEAGFHKFARIDFVQKNFKCMVWIPLSKL</sequence>
<dbReference type="InterPro" id="IPR019819">
    <property type="entry name" value="Carboxylesterase_B_CS"/>
</dbReference>
<feature type="region of interest" description="Disordered" evidence="2">
    <location>
        <begin position="138"/>
        <end position="182"/>
    </location>
</feature>
<feature type="domain" description="Carboxylesterase type B" evidence="4">
    <location>
        <begin position="371"/>
        <end position="701"/>
    </location>
</feature>
<feature type="region of interest" description="Disordered" evidence="2">
    <location>
        <begin position="75"/>
        <end position="99"/>
    </location>
</feature>
<keyword evidence="1" id="KW-0325">Glycoprotein</keyword>
<feature type="compositionally biased region" description="Basic and acidic residues" evidence="2">
    <location>
        <begin position="76"/>
        <end position="99"/>
    </location>
</feature>
<dbReference type="PANTHER" id="PTHR11559">
    <property type="entry name" value="CARBOXYLESTERASE"/>
    <property type="match status" value="1"/>
</dbReference>
<dbReference type="SUPFAM" id="SSF53474">
    <property type="entry name" value="alpha/beta-Hydrolases"/>
    <property type="match status" value="1"/>
</dbReference>
<dbReference type="InterPro" id="IPR002018">
    <property type="entry name" value="CarbesteraseB"/>
</dbReference>
<dbReference type="EMBL" id="ACPB03014606">
    <property type="status" value="NOT_ANNOTATED_CDS"/>
    <property type="molecule type" value="Genomic_DNA"/>
</dbReference>
<accession>T1H9L8</accession>
<dbReference type="AlphaFoldDB" id="T1H9L8"/>
<keyword evidence="3" id="KW-0472">Membrane</keyword>
<feature type="compositionally biased region" description="Basic and acidic residues" evidence="2">
    <location>
        <begin position="150"/>
        <end position="159"/>
    </location>
</feature>
<dbReference type="Proteomes" id="UP000015103">
    <property type="component" value="Unassembled WGS sequence"/>
</dbReference>
<evidence type="ECO:0000313" key="6">
    <source>
        <dbReference type="Proteomes" id="UP000015103"/>
    </source>
</evidence>